<organism evidence="6 7">
    <name type="scientific">Marinobacterium maritimum</name>
    <dbReference type="NCBI Taxonomy" id="500162"/>
    <lineage>
        <taxon>Bacteria</taxon>
        <taxon>Pseudomonadati</taxon>
        <taxon>Pseudomonadota</taxon>
        <taxon>Gammaproteobacteria</taxon>
        <taxon>Oceanospirillales</taxon>
        <taxon>Oceanospirillaceae</taxon>
        <taxon>Marinobacterium</taxon>
    </lineage>
</organism>
<dbReference type="InterPro" id="IPR020828">
    <property type="entry name" value="GlycerAld_3-P_DH_NAD(P)-bd"/>
</dbReference>
<dbReference type="EMBL" id="BAAAET010000001">
    <property type="protein sequence ID" value="GAA0686531.1"/>
    <property type="molecule type" value="Genomic_DNA"/>
</dbReference>
<dbReference type="CDD" id="cd05214">
    <property type="entry name" value="GAPDH_I_N"/>
    <property type="match status" value="1"/>
</dbReference>
<dbReference type="Pfam" id="PF02800">
    <property type="entry name" value="Gp_dh_C"/>
    <property type="match status" value="1"/>
</dbReference>
<dbReference type="PANTHER" id="PTHR43454:SF1">
    <property type="entry name" value="GLYCERALDEHYDE 3-PHOSPHATE DEHYDROGENASE NAD(P) BINDING DOMAIN-CONTAINING PROTEIN"/>
    <property type="match status" value="1"/>
</dbReference>
<dbReference type="Gene3D" id="3.40.50.720">
    <property type="entry name" value="NAD(P)-binding Rossmann-like Domain"/>
    <property type="match status" value="1"/>
</dbReference>
<evidence type="ECO:0000313" key="6">
    <source>
        <dbReference type="EMBL" id="GAA0686531.1"/>
    </source>
</evidence>
<dbReference type="InterPro" id="IPR020829">
    <property type="entry name" value="GlycerAld_3-P_DH_cat"/>
</dbReference>
<comment type="caution">
    <text evidence="6">The sequence shown here is derived from an EMBL/GenBank/DDBJ whole genome shotgun (WGS) entry which is preliminary data.</text>
</comment>
<evidence type="ECO:0000256" key="2">
    <source>
        <dbReference type="ARBA" id="ARBA00023002"/>
    </source>
</evidence>
<proteinExistence type="inferred from homology"/>
<dbReference type="CDD" id="cd18126">
    <property type="entry name" value="GAPDH_I_C"/>
    <property type="match status" value="1"/>
</dbReference>
<evidence type="ECO:0000256" key="4">
    <source>
        <dbReference type="RuleBase" id="RU361160"/>
    </source>
</evidence>
<keyword evidence="7" id="KW-1185">Reference proteome</keyword>
<dbReference type="InterPro" id="IPR006424">
    <property type="entry name" value="Glyceraldehyde-3-P_DH_1"/>
</dbReference>
<protein>
    <recommendedName>
        <fullName evidence="4">Glyceraldehyde-3-phosphate dehydrogenase</fullName>
        <ecNumber evidence="4">1.2.1.-</ecNumber>
    </recommendedName>
</protein>
<dbReference type="PANTHER" id="PTHR43454">
    <property type="entry name" value="GLYCERALDEHYDE-3-PHOSPHATE DEHYDROGENASE"/>
    <property type="match status" value="1"/>
</dbReference>
<dbReference type="SUPFAM" id="SSF51735">
    <property type="entry name" value="NAD(P)-binding Rossmann-fold domains"/>
    <property type="match status" value="1"/>
</dbReference>
<dbReference type="InterPro" id="IPR020830">
    <property type="entry name" value="GlycerAld_3-P_DH_AS"/>
</dbReference>
<dbReference type="SMART" id="SM00846">
    <property type="entry name" value="Gp_dh_N"/>
    <property type="match status" value="1"/>
</dbReference>
<reference evidence="7" key="1">
    <citation type="journal article" date="2019" name="Int. J. Syst. Evol. Microbiol.">
        <title>The Global Catalogue of Microorganisms (GCM) 10K type strain sequencing project: providing services to taxonomists for standard genome sequencing and annotation.</title>
        <authorList>
            <consortium name="The Broad Institute Genomics Platform"/>
            <consortium name="The Broad Institute Genome Sequencing Center for Infectious Disease"/>
            <person name="Wu L."/>
            <person name="Ma J."/>
        </authorList>
    </citation>
    <scope>NUCLEOTIDE SEQUENCE [LARGE SCALE GENOMIC DNA]</scope>
    <source>
        <strain evidence="7">JCM 15134</strain>
    </source>
</reference>
<name>A0ABP3T9V1_9GAMM</name>
<dbReference type="EC" id="1.2.1.-" evidence="4"/>
<dbReference type="Pfam" id="PF00044">
    <property type="entry name" value="Gp_dh_N"/>
    <property type="match status" value="1"/>
</dbReference>
<evidence type="ECO:0000256" key="1">
    <source>
        <dbReference type="ARBA" id="ARBA00007406"/>
    </source>
</evidence>
<dbReference type="NCBIfam" id="TIGR01534">
    <property type="entry name" value="GAPDH-I"/>
    <property type="match status" value="1"/>
</dbReference>
<dbReference type="Gene3D" id="3.30.360.10">
    <property type="entry name" value="Dihydrodipicolinate Reductase, domain 2"/>
    <property type="match status" value="1"/>
</dbReference>
<dbReference type="PROSITE" id="PS00071">
    <property type="entry name" value="GAPDH"/>
    <property type="match status" value="1"/>
</dbReference>
<dbReference type="SUPFAM" id="SSF55347">
    <property type="entry name" value="Glyceraldehyde-3-phosphate dehydrogenase-like, C-terminal domain"/>
    <property type="match status" value="1"/>
</dbReference>
<sequence>MSQELIFADWKAREAIAEAMVPLVGRLYRDRNIEISVYGRLIVKRSVINILKAHRFVRQIEGEEISVVDTFPVLEAVAEMDVTNAHIDIGKLAVKFRDEGNGRTLQAFLQEELAGASNEPAEAHESTDVVLYGFGRIGRLLARLMLDRAGSGHSLRLRAIVVRKGKADNDLEKRASLLRRDSVHGSFQGTIQIDEENNAIIANGNYIQVIFADGPDQVDYTQYGIKNALVIDNTGIWRDEAGLSLHLKSKGVARALLTAPGKGVKNIVMGVNHNDVNDDDRVLSAASCTTNAIVPVLKAVNDQFGVVNGHVETVHSYTNDQNLIDNYHKGDRRGRAAALNMVLTETGAAKAVAKALPELEGKLTGNAIRVPTPNVSMAILNLNLGKETSKEELNNYLRDAALYSELQKQIDYSNSPEAVSSDFVGSRAAGVVDALATIVDGNRCVLYVWYDNEFGYSCQVIRMAQHLAKCTLDAFPKAKH</sequence>
<comment type="similarity">
    <text evidence="1 3">Belongs to the glyceraldehyde-3-phosphate dehydrogenase family.</text>
</comment>
<dbReference type="Proteomes" id="UP001499915">
    <property type="component" value="Unassembled WGS sequence"/>
</dbReference>
<evidence type="ECO:0000259" key="5">
    <source>
        <dbReference type="SMART" id="SM00846"/>
    </source>
</evidence>
<gene>
    <name evidence="6" type="ORF">GCM10009104_10530</name>
</gene>
<dbReference type="NCBIfam" id="NF006139">
    <property type="entry name" value="PRK08289.1"/>
    <property type="match status" value="1"/>
</dbReference>
<evidence type="ECO:0000256" key="3">
    <source>
        <dbReference type="RuleBase" id="RU000397"/>
    </source>
</evidence>
<dbReference type="InterPro" id="IPR036291">
    <property type="entry name" value="NAD(P)-bd_dom_sf"/>
</dbReference>
<dbReference type="InterPro" id="IPR020831">
    <property type="entry name" value="GlycerAld/Erythrose_P_DH"/>
</dbReference>
<dbReference type="RefSeq" id="WP_343803303.1">
    <property type="nucleotide sequence ID" value="NZ_BAAAET010000001.1"/>
</dbReference>
<accession>A0ABP3T9V1</accession>
<evidence type="ECO:0000313" key="7">
    <source>
        <dbReference type="Proteomes" id="UP001499915"/>
    </source>
</evidence>
<feature type="domain" description="Glyceraldehyde 3-phosphate dehydrogenase NAD(P) binding" evidence="5">
    <location>
        <begin position="127"/>
        <end position="288"/>
    </location>
</feature>
<keyword evidence="2 4" id="KW-0560">Oxidoreductase</keyword>
<dbReference type="PRINTS" id="PR00078">
    <property type="entry name" value="G3PDHDRGNASE"/>
</dbReference>